<comment type="cofactor">
    <cofactor evidence="2">
        <name>K(+)</name>
        <dbReference type="ChEBI" id="CHEBI:29103"/>
    </cofactor>
</comment>
<gene>
    <name evidence="17" type="ORF">LSH36_211g02050</name>
</gene>
<dbReference type="InterPro" id="IPR015813">
    <property type="entry name" value="Pyrv/PenolPyrv_kinase-like_dom"/>
</dbReference>
<dbReference type="FunFam" id="2.40.33.10:FF:000023">
    <property type="entry name" value="Pyruvate kinase PKM"/>
    <property type="match status" value="1"/>
</dbReference>
<dbReference type="InterPro" id="IPR001697">
    <property type="entry name" value="Pyr_Knase"/>
</dbReference>
<dbReference type="AlphaFoldDB" id="A0AAD9N5T7"/>
<keyword evidence="12 14" id="KW-0324">Glycolysis</keyword>
<feature type="domain" description="Pyruvate kinase C-terminal" evidence="16">
    <location>
        <begin position="470"/>
        <end position="534"/>
    </location>
</feature>
<dbReference type="SUPFAM" id="SSF52935">
    <property type="entry name" value="PK C-terminal domain-like"/>
    <property type="match status" value="1"/>
</dbReference>
<comment type="pathway">
    <text evidence="3 14">Carbohydrate degradation; glycolysis; pyruvate from D-glyceraldehyde 3-phosphate: step 5/5.</text>
</comment>
<keyword evidence="6 14" id="KW-0808">Transferase</keyword>
<dbReference type="NCBIfam" id="TIGR01064">
    <property type="entry name" value="pyruv_kin"/>
    <property type="match status" value="1"/>
</dbReference>
<evidence type="ECO:0000256" key="14">
    <source>
        <dbReference type="RuleBase" id="RU000504"/>
    </source>
</evidence>
<feature type="domain" description="Pyruvate kinase barrel" evidence="15">
    <location>
        <begin position="108"/>
        <end position="434"/>
    </location>
</feature>
<evidence type="ECO:0000256" key="10">
    <source>
        <dbReference type="ARBA" id="ARBA00022840"/>
    </source>
</evidence>
<keyword evidence="13" id="KW-0670">Pyruvate</keyword>
<dbReference type="GO" id="GO:0000287">
    <property type="term" value="F:magnesium ion binding"/>
    <property type="evidence" value="ECO:0007669"/>
    <property type="project" value="InterPro"/>
</dbReference>
<evidence type="ECO:0000256" key="3">
    <source>
        <dbReference type="ARBA" id="ARBA00004997"/>
    </source>
</evidence>
<comment type="similarity">
    <text evidence="4 14">Belongs to the pyruvate kinase family.</text>
</comment>
<comment type="caution">
    <text evidence="17">The sequence shown here is derived from an EMBL/GenBank/DDBJ whole genome shotgun (WGS) entry which is preliminary data.</text>
</comment>
<dbReference type="EC" id="2.7.1.40" evidence="5 14"/>
<dbReference type="PRINTS" id="PR01050">
    <property type="entry name" value="PYRUVTKNASE"/>
</dbReference>
<dbReference type="InterPro" id="IPR015793">
    <property type="entry name" value="Pyrv_Knase_brl"/>
</dbReference>
<name>A0AAD9N5T7_9ANNE</name>
<comment type="cofactor">
    <cofactor evidence="1">
        <name>Mg(2+)</name>
        <dbReference type="ChEBI" id="CHEBI:18420"/>
    </cofactor>
</comment>
<evidence type="ECO:0000259" key="16">
    <source>
        <dbReference type="Pfam" id="PF02887"/>
    </source>
</evidence>
<evidence type="ECO:0000313" key="17">
    <source>
        <dbReference type="EMBL" id="KAK2156518.1"/>
    </source>
</evidence>
<dbReference type="PANTHER" id="PTHR11817">
    <property type="entry name" value="PYRUVATE KINASE"/>
    <property type="match status" value="1"/>
</dbReference>
<evidence type="ECO:0000313" key="18">
    <source>
        <dbReference type="Proteomes" id="UP001208570"/>
    </source>
</evidence>
<evidence type="ECO:0000256" key="1">
    <source>
        <dbReference type="ARBA" id="ARBA00001946"/>
    </source>
</evidence>
<dbReference type="SUPFAM" id="SSF51621">
    <property type="entry name" value="Phosphoenolpyruvate/pyruvate domain"/>
    <property type="match status" value="1"/>
</dbReference>
<evidence type="ECO:0000256" key="4">
    <source>
        <dbReference type="ARBA" id="ARBA00008663"/>
    </source>
</evidence>
<evidence type="ECO:0000256" key="2">
    <source>
        <dbReference type="ARBA" id="ARBA00001958"/>
    </source>
</evidence>
<keyword evidence="18" id="KW-1185">Reference proteome</keyword>
<proteinExistence type="inferred from homology"/>
<dbReference type="Pfam" id="PF02887">
    <property type="entry name" value="PK_C"/>
    <property type="match status" value="1"/>
</dbReference>
<keyword evidence="7" id="KW-0479">Metal-binding</keyword>
<dbReference type="InterPro" id="IPR015806">
    <property type="entry name" value="Pyrv_Knase_insert_dom_sf"/>
</dbReference>
<evidence type="ECO:0000259" key="15">
    <source>
        <dbReference type="Pfam" id="PF00224"/>
    </source>
</evidence>
<dbReference type="EMBL" id="JAODUP010000211">
    <property type="protein sequence ID" value="KAK2156518.1"/>
    <property type="molecule type" value="Genomic_DNA"/>
</dbReference>
<dbReference type="NCBIfam" id="NF004491">
    <property type="entry name" value="PRK05826.1"/>
    <property type="match status" value="1"/>
</dbReference>
<evidence type="ECO:0000256" key="11">
    <source>
        <dbReference type="ARBA" id="ARBA00022842"/>
    </source>
</evidence>
<evidence type="ECO:0000256" key="5">
    <source>
        <dbReference type="ARBA" id="ARBA00012142"/>
    </source>
</evidence>
<accession>A0AAD9N5T7</accession>
<dbReference type="Gene3D" id="2.40.33.10">
    <property type="entry name" value="PK beta-barrel domain-like"/>
    <property type="match status" value="1"/>
</dbReference>
<keyword evidence="10" id="KW-0067">ATP-binding</keyword>
<dbReference type="InterPro" id="IPR036918">
    <property type="entry name" value="Pyrv_Knase_C_sf"/>
</dbReference>
<keyword evidence="8" id="KW-0547">Nucleotide-binding</keyword>
<evidence type="ECO:0000256" key="6">
    <source>
        <dbReference type="ARBA" id="ARBA00022679"/>
    </source>
</evidence>
<dbReference type="Pfam" id="PF00224">
    <property type="entry name" value="PK"/>
    <property type="match status" value="1"/>
</dbReference>
<dbReference type="InterPro" id="IPR040442">
    <property type="entry name" value="Pyrv_kinase-like_dom_sf"/>
</dbReference>
<dbReference type="Gene3D" id="3.40.1380.20">
    <property type="entry name" value="Pyruvate kinase, C-terminal domain"/>
    <property type="match status" value="1"/>
</dbReference>
<dbReference type="GO" id="GO:0005524">
    <property type="term" value="F:ATP binding"/>
    <property type="evidence" value="ECO:0007669"/>
    <property type="project" value="UniProtKB-KW"/>
</dbReference>
<dbReference type="GO" id="GO:0016301">
    <property type="term" value="F:kinase activity"/>
    <property type="evidence" value="ECO:0007669"/>
    <property type="project" value="UniProtKB-KW"/>
</dbReference>
<keyword evidence="9 14" id="KW-0418">Kinase</keyword>
<evidence type="ECO:0000256" key="9">
    <source>
        <dbReference type="ARBA" id="ARBA00022777"/>
    </source>
</evidence>
<evidence type="ECO:0000256" key="7">
    <source>
        <dbReference type="ARBA" id="ARBA00022723"/>
    </source>
</evidence>
<dbReference type="FunFam" id="3.20.20.60:FF:000025">
    <property type="entry name" value="Pyruvate kinase"/>
    <property type="match status" value="1"/>
</dbReference>
<reference evidence="17" key="1">
    <citation type="journal article" date="2023" name="Mol. Biol. Evol.">
        <title>Third-Generation Sequencing Reveals the Adaptive Role of the Epigenome in Three Deep-Sea Polychaetes.</title>
        <authorList>
            <person name="Perez M."/>
            <person name="Aroh O."/>
            <person name="Sun Y."/>
            <person name="Lan Y."/>
            <person name="Juniper S.K."/>
            <person name="Young C.R."/>
            <person name="Angers B."/>
            <person name="Qian P.Y."/>
        </authorList>
    </citation>
    <scope>NUCLEOTIDE SEQUENCE</scope>
    <source>
        <strain evidence="17">P08H-3</strain>
    </source>
</reference>
<protein>
    <recommendedName>
        <fullName evidence="5 14">Pyruvate kinase</fullName>
        <ecNumber evidence="5 14">2.7.1.40</ecNumber>
    </recommendedName>
</protein>
<dbReference type="SUPFAM" id="SSF50800">
    <property type="entry name" value="PK beta-barrel domain-like"/>
    <property type="match status" value="1"/>
</dbReference>
<evidence type="ECO:0000256" key="13">
    <source>
        <dbReference type="ARBA" id="ARBA00023317"/>
    </source>
</evidence>
<dbReference type="GO" id="GO:0030955">
    <property type="term" value="F:potassium ion binding"/>
    <property type="evidence" value="ECO:0007669"/>
    <property type="project" value="InterPro"/>
</dbReference>
<dbReference type="PROSITE" id="PS00110">
    <property type="entry name" value="PYRUVATE_KINASE"/>
    <property type="match status" value="1"/>
</dbReference>
<evidence type="ECO:0000256" key="12">
    <source>
        <dbReference type="ARBA" id="ARBA00023152"/>
    </source>
</evidence>
<evidence type="ECO:0000256" key="8">
    <source>
        <dbReference type="ARBA" id="ARBA00022741"/>
    </source>
</evidence>
<dbReference type="NCBIfam" id="NF004978">
    <property type="entry name" value="PRK06354.1"/>
    <property type="match status" value="1"/>
</dbReference>
<dbReference type="GO" id="GO:0004743">
    <property type="term" value="F:pyruvate kinase activity"/>
    <property type="evidence" value="ECO:0007669"/>
    <property type="project" value="UniProtKB-EC"/>
</dbReference>
<dbReference type="Gene3D" id="3.20.20.60">
    <property type="entry name" value="Phosphoenolpyruvate-binding domains"/>
    <property type="match status" value="1"/>
</dbReference>
<dbReference type="InterPro" id="IPR011037">
    <property type="entry name" value="Pyrv_Knase-like_insert_dom_sf"/>
</dbReference>
<dbReference type="CDD" id="cd00288">
    <property type="entry name" value="Pyruvate_Kinase"/>
    <property type="match status" value="1"/>
</dbReference>
<organism evidence="17 18">
    <name type="scientific">Paralvinella palmiformis</name>
    <dbReference type="NCBI Taxonomy" id="53620"/>
    <lineage>
        <taxon>Eukaryota</taxon>
        <taxon>Metazoa</taxon>
        <taxon>Spiralia</taxon>
        <taxon>Lophotrochozoa</taxon>
        <taxon>Annelida</taxon>
        <taxon>Polychaeta</taxon>
        <taxon>Sedentaria</taxon>
        <taxon>Canalipalpata</taxon>
        <taxon>Terebellida</taxon>
        <taxon>Terebelliformia</taxon>
        <taxon>Alvinellidae</taxon>
        <taxon>Paralvinella</taxon>
    </lineage>
</organism>
<dbReference type="Proteomes" id="UP001208570">
    <property type="component" value="Unassembled WGS sequence"/>
</dbReference>
<keyword evidence="11 14" id="KW-0460">Magnesium</keyword>
<dbReference type="InterPro" id="IPR015795">
    <property type="entry name" value="Pyrv_Knase_C"/>
</dbReference>
<comment type="catalytic activity">
    <reaction evidence="14">
        <text>pyruvate + ATP = phosphoenolpyruvate + ADP + H(+)</text>
        <dbReference type="Rhea" id="RHEA:18157"/>
        <dbReference type="ChEBI" id="CHEBI:15361"/>
        <dbReference type="ChEBI" id="CHEBI:15378"/>
        <dbReference type="ChEBI" id="CHEBI:30616"/>
        <dbReference type="ChEBI" id="CHEBI:58702"/>
        <dbReference type="ChEBI" id="CHEBI:456216"/>
        <dbReference type="EC" id="2.7.1.40"/>
    </reaction>
</comment>
<dbReference type="InterPro" id="IPR018209">
    <property type="entry name" value="Pyrv_Knase_AS"/>
</dbReference>
<sequence length="539" mass="58462">MAGKRSKCVVSLSVKEQAVINVKRSCTNCIGKCAILLMAQLIGRTGSGPGLGRISSTSSGLLHVPSWSSGVTFMTEGSYEQQLVAAFAATHLESMCELDIDSIPHVHRMSGLICTIGPACRSVEMLEKMIKAGMNIARMNFSHGTHEYHKETIDNVRKAAEKCDSAVAIALDTKGPEIRTGIMKAGVNAEAELVAGKEMTITTDDQYKELCTESLVWVDYKNIVHVLDVDKKVYIDDGLISLIVKEMGKDFLRCEIENGGLLGSKKGCNLPGTPVDLPAVSDKDREDLTFGVDMEVDIVFASFIRSGDGIRIIRQALGEKGKNVKIIAKIENHEGVKRFDEILEQADGIMVARGDLGIEIPTEKVFLAQKMMIGRCNRAGKPVICATQMLESMVKKPRPTRAESSDVANAILDGADCVMLSGETAKGTYPLVAVETMHKIAREAESAVYHKQLFEELRQLTPRPTDITHTTALAAVEASVNSMAAAIVVITSTGRSAQLMAAYRPRCPILAVTRNGQVARQLHLHRGIFPIHYKGNAGV</sequence>